<dbReference type="AlphaFoldDB" id="A0A5S5CDH8"/>
<gene>
    <name evidence="2" type="ORF">BD809_101542</name>
</gene>
<dbReference type="Gene3D" id="2.120.10.30">
    <property type="entry name" value="TolB, C-terminal domain"/>
    <property type="match status" value="1"/>
</dbReference>
<keyword evidence="1" id="KW-0732">Signal</keyword>
<feature type="chain" id="PRO_5024442684" evidence="1">
    <location>
        <begin position="21"/>
        <end position="320"/>
    </location>
</feature>
<dbReference type="Pfam" id="PF07676">
    <property type="entry name" value="PD40"/>
    <property type="match status" value="2"/>
</dbReference>
<dbReference type="SUPFAM" id="SSF82171">
    <property type="entry name" value="DPP6 N-terminal domain-like"/>
    <property type="match status" value="1"/>
</dbReference>
<dbReference type="RefSeq" id="WP_148781398.1">
    <property type="nucleotide sequence ID" value="NZ_VNHU01000001.1"/>
</dbReference>
<dbReference type="Proteomes" id="UP000324376">
    <property type="component" value="Unassembled WGS sequence"/>
</dbReference>
<organism evidence="2 3">
    <name type="scientific">Aquimarina intermedia</name>
    <dbReference type="NCBI Taxonomy" id="350814"/>
    <lineage>
        <taxon>Bacteria</taxon>
        <taxon>Pseudomonadati</taxon>
        <taxon>Bacteroidota</taxon>
        <taxon>Flavobacteriia</taxon>
        <taxon>Flavobacteriales</taxon>
        <taxon>Flavobacteriaceae</taxon>
        <taxon>Aquimarina</taxon>
    </lineage>
</organism>
<dbReference type="EMBL" id="VNHU01000001">
    <property type="protein sequence ID" value="TYP77387.1"/>
    <property type="molecule type" value="Genomic_DNA"/>
</dbReference>
<dbReference type="OrthoDB" id="9809364at2"/>
<reference evidence="2 3" key="1">
    <citation type="submission" date="2019-07" db="EMBL/GenBank/DDBJ databases">
        <title>Genomic Encyclopedia of Archaeal and Bacterial Type Strains, Phase II (KMG-II): from individual species to whole genera.</title>
        <authorList>
            <person name="Goeker M."/>
        </authorList>
    </citation>
    <scope>NUCLEOTIDE SEQUENCE [LARGE SCALE GENOMIC DNA]</scope>
    <source>
        <strain evidence="2 3">DSM 17527</strain>
    </source>
</reference>
<sequence length="320" mass="36566">MSRVFIYVCLLLSLPCWSQKGETANPTLESLTNFTNIRDFTVSTSGLEGYCTIQSPLGELSYIVRVQKTDASGWSNPQLVRFSGQFMDLEPFLSGDGLKLYFASNRPLDSIKSKSKDFDIWYVQRDDLASSWSDPINLGTPVNTKADEFYPSIVANGSLYFTSTRTGTKGKDDIFYSQLQEGEFKTPISLETINTEGYEFNAYVSPKEDFMIFTAYQRKDGMGSGDLYISYRDKNKKWGTSINLGNEINSKAMDYCPFYDFRTHTLYLTSRRSVIENDKKYKSLEAIEKAINAYSNGYSRVYDINFDPENYINRKQKDSL</sequence>
<accession>A0A5S5CDH8</accession>
<evidence type="ECO:0000313" key="2">
    <source>
        <dbReference type="EMBL" id="TYP77387.1"/>
    </source>
</evidence>
<name>A0A5S5CDH8_9FLAO</name>
<protein>
    <submittedName>
        <fullName evidence="2">WD40 repeat protein</fullName>
    </submittedName>
</protein>
<evidence type="ECO:0000313" key="3">
    <source>
        <dbReference type="Proteomes" id="UP000324376"/>
    </source>
</evidence>
<comment type="caution">
    <text evidence="2">The sequence shown here is derived from an EMBL/GenBank/DDBJ whole genome shotgun (WGS) entry which is preliminary data.</text>
</comment>
<evidence type="ECO:0000256" key="1">
    <source>
        <dbReference type="SAM" id="SignalP"/>
    </source>
</evidence>
<dbReference type="InterPro" id="IPR011042">
    <property type="entry name" value="6-blade_b-propeller_TolB-like"/>
</dbReference>
<proteinExistence type="predicted"/>
<feature type="signal peptide" evidence="1">
    <location>
        <begin position="1"/>
        <end position="20"/>
    </location>
</feature>
<dbReference type="InterPro" id="IPR011659">
    <property type="entry name" value="WD40"/>
</dbReference>
<keyword evidence="3" id="KW-1185">Reference proteome</keyword>